<reference evidence="1 2" key="1">
    <citation type="submission" date="2019-11" db="EMBL/GenBank/DDBJ databases">
        <authorList>
            <person name="Criscuolo A."/>
        </authorList>
    </citation>
    <scope>NUCLEOTIDE SEQUENCE [LARGE SCALE GENOMIC DNA]</scope>
    <source>
        <strain evidence="1">CIP111667</strain>
    </source>
</reference>
<protein>
    <recommendedName>
        <fullName evidence="3">Heparinase II/III-like protein</fullName>
    </recommendedName>
</protein>
<comment type="caution">
    <text evidence="1">The sequence shown here is derived from an EMBL/GenBank/DDBJ whole genome shotgun (WGS) entry which is preliminary data.</text>
</comment>
<evidence type="ECO:0000313" key="2">
    <source>
        <dbReference type="Proteomes" id="UP000419743"/>
    </source>
</evidence>
<dbReference type="InterPro" id="IPR006311">
    <property type="entry name" value="TAT_signal"/>
</dbReference>
<sequence>MSQRQSFGPTALPPLSRRGFLGIGAATIAALGADSLAAPGALATSEGTVLPLVDALPDGAPDRTAFAPNEQVFGQYLLILAPLANSVVDDDPELFGWMEDGWWRTPNHPRNSRIMEHVSTLSWFLVNERPWNPYYLDPNLEARLDAAIGYYLGLQGPRGAWPVTYEEESLATTGFGLVSLGNLQRDLKSESLLPDRQIELEASMRHAAQWLMDTSLSHWDTPLRVTNQLVGGLAGVGHASVVIGDPQLAADLDDRIALLAAQGQAPAGYFHDPLIYDNGYNLDVMMPDLADLHLLTGNPQLVDMARRWADFAQYVMLPEPGAPGWVNFAAASARNSTSTRTLYPDDSRDRYALARAFLPEVPNLGLYASSREDKAASRAEWAASTEPIPPLVKPNASPRLYMHVPIAPENLGRTELEALTADLRPVAEETFTECREGTVEQQLLFVRRPGYYLASLLGRRFNDRIRSGTGLLWHPTAGTVVLSLNNVADDHWTTMTASGTDSALTDLVATFHDGVDAGAPQLDPAGLAEVLGPFTARYVSAGGAVTTDVLHRHDGIVRTVAAGGAATEVVPLLVQAGDVLEFSDGTVVEAGGAADVTASWFSLTRGDLRFLFSWGTERAAGVETTQRAYFPGGTHTHTLLRVAHEGDLAMAITTIEVAQVAGPVAFSGTAQTWTTDGTHHAAVHAVNLDTAPVDLRIVTSAGTRLVRDVPPGASAYELFSAARRVRAVSVIATTRDGGPPRVHVHRVDSA</sequence>
<organism evidence="1 2">
    <name type="scientific">Occultella aeris</name>
    <dbReference type="NCBI Taxonomy" id="2761496"/>
    <lineage>
        <taxon>Bacteria</taxon>
        <taxon>Bacillati</taxon>
        <taxon>Actinomycetota</taxon>
        <taxon>Actinomycetes</taxon>
        <taxon>Micrococcales</taxon>
        <taxon>Ruaniaceae</taxon>
        <taxon>Occultella</taxon>
    </lineage>
</organism>
<accession>A0A7M4DF37</accession>
<dbReference type="Proteomes" id="UP000419743">
    <property type="component" value="Unassembled WGS sequence"/>
</dbReference>
<keyword evidence="2" id="KW-1185">Reference proteome</keyword>
<proteinExistence type="predicted"/>
<dbReference type="RefSeq" id="WP_156739379.1">
    <property type="nucleotide sequence ID" value="NZ_CACRYJ010000013.1"/>
</dbReference>
<name>A0A7M4DF37_9MICO</name>
<gene>
    <name evidence="1" type="ORF">HALOF300_00728</name>
</gene>
<dbReference type="PROSITE" id="PS51318">
    <property type="entry name" value="TAT"/>
    <property type="match status" value="1"/>
</dbReference>
<dbReference type="AlphaFoldDB" id="A0A7M4DF37"/>
<evidence type="ECO:0000313" key="1">
    <source>
        <dbReference type="EMBL" id="VZO35530.1"/>
    </source>
</evidence>
<evidence type="ECO:0008006" key="3">
    <source>
        <dbReference type="Google" id="ProtNLM"/>
    </source>
</evidence>
<dbReference type="EMBL" id="CACRYJ010000013">
    <property type="protein sequence ID" value="VZO35530.1"/>
    <property type="molecule type" value="Genomic_DNA"/>
</dbReference>